<dbReference type="RefSeq" id="XP_033386969.1">
    <property type="nucleotide sequence ID" value="XM_033531627.1"/>
</dbReference>
<evidence type="ECO:0000256" key="1">
    <source>
        <dbReference type="SAM" id="MobiDB-lite"/>
    </source>
</evidence>
<dbReference type="Proteomes" id="UP000799778">
    <property type="component" value="Unassembled WGS sequence"/>
</dbReference>
<feature type="region of interest" description="Disordered" evidence="1">
    <location>
        <begin position="85"/>
        <end position="138"/>
    </location>
</feature>
<gene>
    <name evidence="2" type="ORF">BU24DRAFT_458384</name>
</gene>
<feature type="compositionally biased region" description="Low complexity" evidence="1">
    <location>
        <begin position="86"/>
        <end position="130"/>
    </location>
</feature>
<evidence type="ECO:0000313" key="3">
    <source>
        <dbReference type="Proteomes" id="UP000799778"/>
    </source>
</evidence>
<dbReference type="GeneID" id="54289024"/>
<accession>A0A6A5Y1D8</accession>
<evidence type="ECO:0000313" key="2">
    <source>
        <dbReference type="EMBL" id="KAF2018630.1"/>
    </source>
</evidence>
<proteinExistence type="predicted"/>
<dbReference type="EMBL" id="ML978067">
    <property type="protein sequence ID" value="KAF2018630.1"/>
    <property type="molecule type" value="Genomic_DNA"/>
</dbReference>
<organism evidence="2 3">
    <name type="scientific">Aaosphaeria arxii CBS 175.79</name>
    <dbReference type="NCBI Taxonomy" id="1450172"/>
    <lineage>
        <taxon>Eukaryota</taxon>
        <taxon>Fungi</taxon>
        <taxon>Dikarya</taxon>
        <taxon>Ascomycota</taxon>
        <taxon>Pezizomycotina</taxon>
        <taxon>Dothideomycetes</taxon>
        <taxon>Pleosporomycetidae</taxon>
        <taxon>Pleosporales</taxon>
        <taxon>Pleosporales incertae sedis</taxon>
        <taxon>Aaosphaeria</taxon>
    </lineage>
</organism>
<sequence>MPPPPAYHTVVDSDAHIPIRTPYMFPNEDNRNGFDDEEENDVPEVTINATTQIRGHGNIITVPQLDSARIAGMVVCVLNGGPPSPTTTAAAAAAATVQSQTATPPQSNSSDDGNSNNNNSDNQSNNNNNQTPQTAPATARRIAKPFPRINVTINCGATVVGDRNIVGPGLGDIARQMQLQAHQRQQLQQQQAAATAAAQAQSARIAAATAASRPLFQTHGFPTPPMSRSSSGSSTAEGGGAGVKRKAEGDAGVQQQQPEVKKGNFRGA</sequence>
<keyword evidence="3" id="KW-1185">Reference proteome</keyword>
<dbReference type="OrthoDB" id="3942467at2759"/>
<reference evidence="2" key="1">
    <citation type="journal article" date="2020" name="Stud. Mycol.">
        <title>101 Dothideomycetes genomes: a test case for predicting lifestyles and emergence of pathogens.</title>
        <authorList>
            <person name="Haridas S."/>
            <person name="Albert R."/>
            <person name="Binder M."/>
            <person name="Bloem J."/>
            <person name="Labutti K."/>
            <person name="Salamov A."/>
            <person name="Andreopoulos B."/>
            <person name="Baker S."/>
            <person name="Barry K."/>
            <person name="Bills G."/>
            <person name="Bluhm B."/>
            <person name="Cannon C."/>
            <person name="Castanera R."/>
            <person name="Culley D."/>
            <person name="Daum C."/>
            <person name="Ezra D."/>
            <person name="Gonzalez J."/>
            <person name="Henrissat B."/>
            <person name="Kuo A."/>
            <person name="Liang C."/>
            <person name="Lipzen A."/>
            <person name="Lutzoni F."/>
            <person name="Magnuson J."/>
            <person name="Mondo S."/>
            <person name="Nolan M."/>
            <person name="Ohm R."/>
            <person name="Pangilinan J."/>
            <person name="Park H.-J."/>
            <person name="Ramirez L."/>
            <person name="Alfaro M."/>
            <person name="Sun H."/>
            <person name="Tritt A."/>
            <person name="Yoshinaga Y."/>
            <person name="Zwiers L.-H."/>
            <person name="Turgeon B."/>
            <person name="Goodwin S."/>
            <person name="Spatafora J."/>
            <person name="Crous P."/>
            <person name="Grigoriev I."/>
        </authorList>
    </citation>
    <scope>NUCLEOTIDE SEQUENCE</scope>
    <source>
        <strain evidence="2">CBS 175.79</strain>
    </source>
</reference>
<feature type="region of interest" description="Disordered" evidence="1">
    <location>
        <begin position="216"/>
        <end position="268"/>
    </location>
</feature>
<name>A0A6A5Y1D8_9PLEO</name>
<dbReference type="AlphaFoldDB" id="A0A6A5Y1D8"/>
<protein>
    <submittedName>
        <fullName evidence="2">Uncharacterized protein</fullName>
    </submittedName>
</protein>